<dbReference type="AlphaFoldDB" id="A0A9E7PMJ7"/>
<dbReference type="InterPro" id="IPR002931">
    <property type="entry name" value="Transglutaminase-like"/>
</dbReference>
<feature type="transmembrane region" description="Helical" evidence="1">
    <location>
        <begin position="70"/>
        <end position="90"/>
    </location>
</feature>
<dbReference type="EMBL" id="CP096115">
    <property type="protein sequence ID" value="UUX92978.1"/>
    <property type="molecule type" value="Genomic_DNA"/>
</dbReference>
<protein>
    <submittedName>
        <fullName evidence="3">Transglutaminase domain-containing protein</fullName>
    </submittedName>
</protein>
<sequence length="374" mass="43439">MDVLKEIKGILVFALKQFPLLVFVLFAIYPVWAYYGEFYGMILLVIITYFLYFILFYLHQKNLLFKRDHILINMGIILLFAVVLIVPQLFVINTIECEAQDAIDEYSLLADEIFKDDTLGICWSLTGAYRGDYSSGFHVKDSVIPARNLAEFCVKPFYAPFIYYFIHEFYNEDYGYGKAALLTRTGNCGEFSQAVVYMINATMGLPTRSVHFKGHDHEFPEVFVNDDWYVFDRTFKTTEFPVKSEDYAGYIEDKDEDFSKCISDIKQVKSDISLLDEHGFNTTTIEVQLAYWDNMTFGDVFITLYVMDNNATMPVLNRKHPDDNGHCNFSVRSDIRYLIFAEKSSLFSKYKGFKDLFAANRTEFMNVSLYEVPC</sequence>
<keyword evidence="1" id="KW-1133">Transmembrane helix</keyword>
<organism evidence="3 4">
    <name type="scientific">Methanoplanus endosymbiosus</name>
    <dbReference type="NCBI Taxonomy" id="33865"/>
    <lineage>
        <taxon>Archaea</taxon>
        <taxon>Methanobacteriati</taxon>
        <taxon>Methanobacteriota</taxon>
        <taxon>Stenosarchaea group</taxon>
        <taxon>Methanomicrobia</taxon>
        <taxon>Methanomicrobiales</taxon>
        <taxon>Methanomicrobiaceae</taxon>
        <taxon>Methanoplanus</taxon>
    </lineage>
</organism>
<feature type="domain" description="Transglutaminase-like" evidence="2">
    <location>
        <begin position="180"/>
        <end position="235"/>
    </location>
</feature>
<reference evidence="3" key="1">
    <citation type="submission" date="2022-04" db="EMBL/GenBank/DDBJ databases">
        <title>Complete genome of Methanoplanus endosymbiosus DSM 3599.</title>
        <authorList>
            <person name="Chen S.-C."/>
            <person name="You Y.-T."/>
            <person name="Zhou Y.-Z."/>
            <person name="Lai M.-C."/>
        </authorList>
    </citation>
    <scope>NUCLEOTIDE SEQUENCE</scope>
    <source>
        <strain evidence="3">DSM 3599</strain>
    </source>
</reference>
<keyword evidence="1" id="KW-0812">Transmembrane</keyword>
<dbReference type="SUPFAM" id="SSF54001">
    <property type="entry name" value="Cysteine proteinases"/>
    <property type="match status" value="1"/>
</dbReference>
<evidence type="ECO:0000256" key="1">
    <source>
        <dbReference type="SAM" id="Phobius"/>
    </source>
</evidence>
<evidence type="ECO:0000313" key="3">
    <source>
        <dbReference type="EMBL" id="UUX92978.1"/>
    </source>
</evidence>
<feature type="transmembrane region" description="Helical" evidence="1">
    <location>
        <begin position="12"/>
        <end position="32"/>
    </location>
</feature>
<feature type="transmembrane region" description="Helical" evidence="1">
    <location>
        <begin position="38"/>
        <end position="58"/>
    </location>
</feature>
<evidence type="ECO:0000313" key="4">
    <source>
        <dbReference type="Proteomes" id="UP001060368"/>
    </source>
</evidence>
<dbReference type="GeneID" id="74306489"/>
<dbReference type="RefSeq" id="WP_257743120.1">
    <property type="nucleotide sequence ID" value="NZ_CP096115.1"/>
</dbReference>
<keyword evidence="4" id="KW-1185">Reference proteome</keyword>
<name>A0A9E7PMJ7_9EURY</name>
<dbReference type="Proteomes" id="UP001060368">
    <property type="component" value="Chromosome"/>
</dbReference>
<gene>
    <name evidence="3" type="ORF">L6E24_02300</name>
</gene>
<dbReference type="SMART" id="SM00460">
    <property type="entry name" value="TGc"/>
    <property type="match status" value="1"/>
</dbReference>
<keyword evidence="1" id="KW-0472">Membrane</keyword>
<evidence type="ECO:0000259" key="2">
    <source>
        <dbReference type="SMART" id="SM00460"/>
    </source>
</evidence>
<dbReference type="InterPro" id="IPR038765">
    <property type="entry name" value="Papain-like_cys_pep_sf"/>
</dbReference>
<dbReference type="KEGG" id="mend:L6E24_02300"/>
<proteinExistence type="predicted"/>
<accession>A0A9E7PMJ7</accession>